<evidence type="ECO:0000313" key="4">
    <source>
        <dbReference type="Proteomes" id="UP000033615"/>
    </source>
</evidence>
<dbReference type="RefSeq" id="WP_053048460.1">
    <property type="nucleotide sequence ID" value="NZ_LAKD02000083.1"/>
</dbReference>
<name>A0A1V4CYR0_9ACTN</name>
<dbReference type="SUPFAM" id="SSF54593">
    <property type="entry name" value="Glyoxalase/Bleomycin resistance protein/Dihydroxybiphenyl dioxygenase"/>
    <property type="match status" value="1"/>
</dbReference>
<proteinExistence type="predicted"/>
<dbReference type="Gene3D" id="3.10.180.10">
    <property type="entry name" value="2,3-Dihydroxybiphenyl 1,2-Dioxygenase, domain 1"/>
    <property type="match status" value="1"/>
</dbReference>
<organism evidence="3 4">
    <name type="scientific">Streptomyces antioxidans</name>
    <dbReference type="NCBI Taxonomy" id="1507734"/>
    <lineage>
        <taxon>Bacteria</taxon>
        <taxon>Bacillati</taxon>
        <taxon>Actinomycetota</taxon>
        <taxon>Actinomycetes</taxon>
        <taxon>Kitasatosporales</taxon>
        <taxon>Streptomycetaceae</taxon>
        <taxon>Streptomyces</taxon>
    </lineage>
</organism>
<sequence>MLGITHRSTKPPLLMTRFLSHGTLECRDIAATRRFYEEVLGLEVAQQAPTALFVRLGGNHCYAVVETPGSGQDMPLMNHNGLDLASQEEVREAYETLQRVKDEYAIRKLTKPVRQHGTYSFYLQDLDGNWWEICHLPKGGYAFRFEHPEVDLTGREDLSPREIRSRYQRPLDHLPPEAAR</sequence>
<dbReference type="InterPro" id="IPR029068">
    <property type="entry name" value="Glyas_Bleomycin-R_OHBP_Dase"/>
</dbReference>
<dbReference type="InterPro" id="IPR037523">
    <property type="entry name" value="VOC_core"/>
</dbReference>
<feature type="region of interest" description="Disordered" evidence="1">
    <location>
        <begin position="161"/>
        <end position="180"/>
    </location>
</feature>
<dbReference type="InterPro" id="IPR004360">
    <property type="entry name" value="Glyas_Fos-R_dOase_dom"/>
</dbReference>
<reference evidence="3" key="1">
    <citation type="submission" date="2016-12" db="EMBL/GenBank/DDBJ databases">
        <title>Genome sequence of Streptomyces antioxidans MUSC 164.</title>
        <authorList>
            <person name="Lee L.-H."/>
            <person name="Ser H.-L."/>
        </authorList>
    </citation>
    <scope>NUCLEOTIDE SEQUENCE [LARGE SCALE GENOMIC DNA]</scope>
    <source>
        <strain evidence="3">MUSC 164</strain>
    </source>
</reference>
<keyword evidence="4" id="KW-1185">Reference proteome</keyword>
<evidence type="ECO:0000313" key="3">
    <source>
        <dbReference type="EMBL" id="OPF74039.1"/>
    </source>
</evidence>
<evidence type="ECO:0000259" key="2">
    <source>
        <dbReference type="PROSITE" id="PS51819"/>
    </source>
</evidence>
<dbReference type="CDD" id="cd06587">
    <property type="entry name" value="VOC"/>
    <property type="match status" value="1"/>
</dbReference>
<feature type="domain" description="VOC" evidence="2">
    <location>
        <begin position="18"/>
        <end position="136"/>
    </location>
</feature>
<accession>A0A1V4CYR0</accession>
<dbReference type="EMBL" id="LAKD02000083">
    <property type="protein sequence ID" value="OPF74039.1"/>
    <property type="molecule type" value="Genomic_DNA"/>
</dbReference>
<dbReference type="OrthoDB" id="9792626at2"/>
<comment type="caution">
    <text evidence="3">The sequence shown here is derived from an EMBL/GenBank/DDBJ whole genome shotgun (WGS) entry which is preliminary data.</text>
</comment>
<dbReference type="Pfam" id="PF00903">
    <property type="entry name" value="Glyoxalase"/>
    <property type="match status" value="1"/>
</dbReference>
<protein>
    <submittedName>
        <fullName evidence="3">Glyoxalase/bleomycin resistance/dioxygenase family protein</fullName>
    </submittedName>
</protein>
<dbReference type="AlphaFoldDB" id="A0A1V4CYR0"/>
<gene>
    <name evidence="3" type="ORF">VT50_0227170</name>
</gene>
<evidence type="ECO:0000256" key="1">
    <source>
        <dbReference type="SAM" id="MobiDB-lite"/>
    </source>
</evidence>
<dbReference type="PROSITE" id="PS51819">
    <property type="entry name" value="VOC"/>
    <property type="match status" value="1"/>
</dbReference>
<dbReference type="Proteomes" id="UP000033615">
    <property type="component" value="Unassembled WGS sequence"/>
</dbReference>
<dbReference type="GO" id="GO:0051213">
    <property type="term" value="F:dioxygenase activity"/>
    <property type="evidence" value="ECO:0007669"/>
    <property type="project" value="UniProtKB-KW"/>
</dbReference>